<evidence type="ECO:0000256" key="4">
    <source>
        <dbReference type="ARBA" id="ARBA00023284"/>
    </source>
</evidence>
<dbReference type="Gene3D" id="3.40.30.10">
    <property type="entry name" value="Glutaredoxin"/>
    <property type="match status" value="1"/>
</dbReference>
<sequence>MKIFVFSTILILLFDFRVQIQAQSKSDSVKVTIQLELPENTPEDANFYLAGTINGFDPGIGFGWKNQSIPFNYKNGRWEISLTRAKGDTITYKITRGTIYSAEESVDYTYRAPRELIFDKDKTVTASVEAWHDIPPENMKDLWPEINLEPVKDKVFKYNDRVYDWMGTILYADDIVRYYYGDQIRGTLQEIEPSFSDTTIYYQVTSKAPDNTLLVVAGKSESENPWMVYIDQNNDNKISNEEYVFSENDSSTKWEGLIHYDKIRKNRVINDTTQARINLVTDLPQGYSSSNRKDVPDLVYSFPNVQRKATIVNKNDTLNVYMLNFFEYLFTENLQVFLDVDGDDVLQMGSGTNEDFSVNANDIRRAEKYYFYPHFEAGNQMYEIADIDPHGNWVRLRPSFEESQKQLAAIEVGVSLPDWDGTTLDEKPISKENLTGKYVLLDFWGSWCGPCIEELPYLKQAYDDFKNSNFEIVGLAYDSIESTKEAISKYDIKWPQVMDDGEFSTLFRIQGYPFQILVNPEGNIIETGQALRGEKLEQTLMKYLN</sequence>
<dbReference type="EMBL" id="JBHULI010000024">
    <property type="protein sequence ID" value="MFD2532858.1"/>
    <property type="molecule type" value="Genomic_DNA"/>
</dbReference>
<evidence type="ECO:0000256" key="1">
    <source>
        <dbReference type="ARBA" id="ARBA00004196"/>
    </source>
</evidence>
<evidence type="ECO:0000313" key="7">
    <source>
        <dbReference type="Proteomes" id="UP001597460"/>
    </source>
</evidence>
<keyword evidence="4" id="KW-0676">Redox-active center</keyword>
<dbReference type="PANTHER" id="PTHR42852:SF6">
    <property type="entry name" value="THIOL:DISULFIDE INTERCHANGE PROTEIN DSBE"/>
    <property type="match status" value="1"/>
</dbReference>
<evidence type="ECO:0000259" key="5">
    <source>
        <dbReference type="PROSITE" id="PS51352"/>
    </source>
</evidence>
<dbReference type="Gene3D" id="2.60.40.10">
    <property type="entry name" value="Immunoglobulins"/>
    <property type="match status" value="1"/>
</dbReference>
<dbReference type="InterPro" id="IPR050553">
    <property type="entry name" value="Thioredoxin_ResA/DsbE_sf"/>
</dbReference>
<dbReference type="InterPro" id="IPR000866">
    <property type="entry name" value="AhpC/TSA"/>
</dbReference>
<gene>
    <name evidence="6" type="ORF">ACFSVN_10410</name>
</gene>
<dbReference type="Pfam" id="PF00578">
    <property type="entry name" value="AhpC-TSA"/>
    <property type="match status" value="1"/>
</dbReference>
<keyword evidence="3" id="KW-1015">Disulfide bond</keyword>
<dbReference type="SUPFAM" id="SSF52833">
    <property type="entry name" value="Thioredoxin-like"/>
    <property type="match status" value="1"/>
</dbReference>
<protein>
    <submittedName>
        <fullName evidence="6">TlpA family protein disulfide reductase</fullName>
    </submittedName>
</protein>
<dbReference type="PROSITE" id="PS51352">
    <property type="entry name" value="THIOREDOXIN_2"/>
    <property type="match status" value="1"/>
</dbReference>
<comment type="caution">
    <text evidence="6">The sequence shown here is derived from an EMBL/GenBank/DDBJ whole genome shotgun (WGS) entry which is preliminary data.</text>
</comment>
<name>A0ABW5JMY7_9BACT</name>
<evidence type="ECO:0000313" key="6">
    <source>
        <dbReference type="EMBL" id="MFD2532858.1"/>
    </source>
</evidence>
<dbReference type="CDD" id="cd02966">
    <property type="entry name" value="TlpA_like_family"/>
    <property type="match status" value="1"/>
</dbReference>
<dbReference type="InterPro" id="IPR013766">
    <property type="entry name" value="Thioredoxin_domain"/>
</dbReference>
<proteinExistence type="predicted"/>
<reference evidence="7" key="1">
    <citation type="journal article" date="2019" name="Int. J. Syst. Evol. Microbiol.">
        <title>The Global Catalogue of Microorganisms (GCM) 10K type strain sequencing project: providing services to taxonomists for standard genome sequencing and annotation.</title>
        <authorList>
            <consortium name="The Broad Institute Genomics Platform"/>
            <consortium name="The Broad Institute Genome Sequencing Center for Infectious Disease"/>
            <person name="Wu L."/>
            <person name="Ma J."/>
        </authorList>
    </citation>
    <scope>NUCLEOTIDE SEQUENCE [LARGE SCALE GENOMIC DNA]</scope>
    <source>
        <strain evidence="7">KCTC 52042</strain>
    </source>
</reference>
<comment type="subcellular location">
    <subcellularLocation>
        <location evidence="1">Cell envelope</location>
    </subcellularLocation>
</comment>
<dbReference type="InterPro" id="IPR036249">
    <property type="entry name" value="Thioredoxin-like_sf"/>
</dbReference>
<dbReference type="InterPro" id="IPR013783">
    <property type="entry name" value="Ig-like_fold"/>
</dbReference>
<evidence type="ECO:0000256" key="2">
    <source>
        <dbReference type="ARBA" id="ARBA00022748"/>
    </source>
</evidence>
<evidence type="ECO:0000256" key="3">
    <source>
        <dbReference type="ARBA" id="ARBA00023157"/>
    </source>
</evidence>
<dbReference type="PANTHER" id="PTHR42852">
    <property type="entry name" value="THIOL:DISULFIDE INTERCHANGE PROTEIN DSBE"/>
    <property type="match status" value="1"/>
</dbReference>
<keyword evidence="2" id="KW-0201">Cytochrome c-type biogenesis</keyword>
<accession>A0ABW5JMY7</accession>
<feature type="domain" description="Thioredoxin" evidence="5">
    <location>
        <begin position="410"/>
        <end position="545"/>
    </location>
</feature>
<dbReference type="Proteomes" id="UP001597460">
    <property type="component" value="Unassembled WGS sequence"/>
</dbReference>
<dbReference type="RefSeq" id="WP_390302059.1">
    <property type="nucleotide sequence ID" value="NZ_JBHULI010000024.1"/>
</dbReference>
<organism evidence="6 7">
    <name type="scientific">Gracilimonas halophila</name>
    <dbReference type="NCBI Taxonomy" id="1834464"/>
    <lineage>
        <taxon>Bacteria</taxon>
        <taxon>Pseudomonadati</taxon>
        <taxon>Balneolota</taxon>
        <taxon>Balneolia</taxon>
        <taxon>Balneolales</taxon>
        <taxon>Balneolaceae</taxon>
        <taxon>Gracilimonas</taxon>
    </lineage>
</organism>
<keyword evidence="7" id="KW-1185">Reference proteome</keyword>